<sequence>MVGMYKSLLK</sequence>
<organism evidence="1">
    <name type="scientific">Anguilla anguilla</name>
    <name type="common">European freshwater eel</name>
    <name type="synonym">Muraena anguilla</name>
    <dbReference type="NCBI Taxonomy" id="7936"/>
    <lineage>
        <taxon>Eukaryota</taxon>
        <taxon>Metazoa</taxon>
        <taxon>Chordata</taxon>
        <taxon>Craniata</taxon>
        <taxon>Vertebrata</taxon>
        <taxon>Euteleostomi</taxon>
        <taxon>Actinopterygii</taxon>
        <taxon>Neopterygii</taxon>
        <taxon>Teleostei</taxon>
        <taxon>Anguilliformes</taxon>
        <taxon>Anguillidae</taxon>
        <taxon>Anguilla</taxon>
    </lineage>
</organism>
<evidence type="ECO:0000313" key="1">
    <source>
        <dbReference type="EMBL" id="JAI05445.1"/>
    </source>
</evidence>
<dbReference type="EMBL" id="GBXM01003133">
    <property type="protein sequence ID" value="JAI05445.1"/>
    <property type="molecule type" value="Transcribed_RNA"/>
</dbReference>
<reference evidence="1" key="1">
    <citation type="submission" date="2014-11" db="EMBL/GenBank/DDBJ databases">
        <authorList>
            <person name="Amaro Gonzalez C."/>
        </authorList>
    </citation>
    <scope>NUCLEOTIDE SEQUENCE</scope>
</reference>
<accession>A0A0E9XS34</accession>
<protein>
    <submittedName>
        <fullName evidence="1">Uncharacterized protein</fullName>
    </submittedName>
</protein>
<proteinExistence type="predicted"/>
<reference evidence="1" key="2">
    <citation type="journal article" date="2015" name="Fish Shellfish Immunol.">
        <title>Early steps in the European eel (Anguilla anguilla)-Vibrio vulnificus interaction in the gills: Role of the RtxA13 toxin.</title>
        <authorList>
            <person name="Callol A."/>
            <person name="Pajuelo D."/>
            <person name="Ebbesson L."/>
            <person name="Teles M."/>
            <person name="MacKenzie S."/>
            <person name="Amaro C."/>
        </authorList>
    </citation>
    <scope>NUCLEOTIDE SEQUENCE</scope>
</reference>
<name>A0A0E9XS34_ANGAN</name>